<dbReference type="EMBL" id="BAAFSV010000005">
    <property type="protein sequence ID" value="GAB1319335.1"/>
    <property type="molecule type" value="Genomic_DNA"/>
</dbReference>
<dbReference type="SUPFAM" id="SSF53474">
    <property type="entry name" value="alpha/beta-Hydrolases"/>
    <property type="match status" value="1"/>
</dbReference>
<dbReference type="Gene3D" id="3.40.50.1820">
    <property type="entry name" value="alpha/beta hydrolase"/>
    <property type="match status" value="1"/>
</dbReference>
<proteinExistence type="predicted"/>
<keyword evidence="2" id="KW-1185">Reference proteome</keyword>
<gene>
    <name evidence="1" type="ORF">MFIFM68171_09545</name>
</gene>
<sequence length="81" mass="9156">MSDANAAALLLDHAFRDWRDVLPRIAVPALALAGVEWVASQMPRGKHYTFSTEGRGSHFAFWENPERFNAVVEEFLRKRGA</sequence>
<dbReference type="InterPro" id="IPR029058">
    <property type="entry name" value="AB_hydrolase_fold"/>
</dbReference>
<reference evidence="1 2" key="1">
    <citation type="submission" date="2024-09" db="EMBL/GenBank/DDBJ databases">
        <title>Itraconazole resistance in Madurella fahalii resulting from another homologue of gene encoding cytochrome P450 14-alpha sterol demethylase (CYP51).</title>
        <authorList>
            <person name="Yoshioka I."/>
            <person name="Fahal A.H."/>
            <person name="Kaneko S."/>
            <person name="Yaguchi T."/>
        </authorList>
    </citation>
    <scope>NUCLEOTIDE SEQUENCE [LARGE SCALE GENOMIC DNA]</scope>
    <source>
        <strain evidence="1 2">IFM 68171</strain>
    </source>
</reference>
<organism evidence="1 2">
    <name type="scientific">Madurella fahalii</name>
    <dbReference type="NCBI Taxonomy" id="1157608"/>
    <lineage>
        <taxon>Eukaryota</taxon>
        <taxon>Fungi</taxon>
        <taxon>Dikarya</taxon>
        <taxon>Ascomycota</taxon>
        <taxon>Pezizomycotina</taxon>
        <taxon>Sordariomycetes</taxon>
        <taxon>Sordariomycetidae</taxon>
        <taxon>Sordariales</taxon>
        <taxon>Sordariales incertae sedis</taxon>
        <taxon>Madurella</taxon>
    </lineage>
</organism>
<comment type="caution">
    <text evidence="1">The sequence shown here is derived from an EMBL/GenBank/DDBJ whole genome shotgun (WGS) entry which is preliminary data.</text>
</comment>
<name>A0ABQ0GNS0_9PEZI</name>
<dbReference type="RefSeq" id="XP_070921065.1">
    <property type="nucleotide sequence ID" value="XM_071064964.1"/>
</dbReference>
<dbReference type="Proteomes" id="UP001628179">
    <property type="component" value="Unassembled WGS sequence"/>
</dbReference>
<accession>A0ABQ0GNS0</accession>
<dbReference type="GeneID" id="98180287"/>
<protein>
    <submittedName>
        <fullName evidence="1">Uncharacterized protein</fullName>
    </submittedName>
</protein>
<evidence type="ECO:0000313" key="2">
    <source>
        <dbReference type="Proteomes" id="UP001628179"/>
    </source>
</evidence>
<evidence type="ECO:0000313" key="1">
    <source>
        <dbReference type="EMBL" id="GAB1319335.1"/>
    </source>
</evidence>